<protein>
    <submittedName>
        <fullName evidence="5">Sialate O-acetylesterase</fullName>
    </submittedName>
</protein>
<feature type="signal peptide" evidence="3">
    <location>
        <begin position="1"/>
        <end position="28"/>
    </location>
</feature>
<dbReference type="InterPro" id="IPR050991">
    <property type="entry name" value="ECM_Regulatory_Proteins"/>
</dbReference>
<dbReference type="PANTHER" id="PTHR46708">
    <property type="entry name" value="TENASCIN"/>
    <property type="match status" value="1"/>
</dbReference>
<evidence type="ECO:0000256" key="1">
    <source>
        <dbReference type="ARBA" id="ARBA00022737"/>
    </source>
</evidence>
<reference evidence="5 6" key="1">
    <citation type="submission" date="2023-05" db="EMBL/GenBank/DDBJ databases">
        <title>Novel species of genus Flectobacillus isolated from stream in China.</title>
        <authorList>
            <person name="Lu H."/>
        </authorList>
    </citation>
    <scope>NUCLEOTIDE SEQUENCE [LARGE SCALE GENOMIC DNA]</scope>
    <source>
        <strain evidence="5 6">KCTC 42575</strain>
    </source>
</reference>
<dbReference type="EMBL" id="JASHIF010000009">
    <property type="protein sequence ID" value="MDI9859763.1"/>
    <property type="molecule type" value="Genomic_DNA"/>
</dbReference>
<keyword evidence="3" id="KW-0732">Signal</keyword>
<dbReference type="InterPro" id="IPR013783">
    <property type="entry name" value="Ig-like_fold"/>
</dbReference>
<keyword evidence="6" id="KW-1185">Reference proteome</keyword>
<evidence type="ECO:0000259" key="4">
    <source>
        <dbReference type="SMART" id="SM00060"/>
    </source>
</evidence>
<comment type="caution">
    <text evidence="5">The sequence shown here is derived from an EMBL/GenBank/DDBJ whole genome shotgun (WGS) entry which is preliminary data.</text>
</comment>
<gene>
    <name evidence="5" type="ORF">QM524_11135</name>
</gene>
<feature type="chain" id="PRO_5047217026" evidence="3">
    <location>
        <begin position="29"/>
        <end position="941"/>
    </location>
</feature>
<dbReference type="InterPro" id="IPR036116">
    <property type="entry name" value="FN3_sf"/>
</dbReference>
<keyword evidence="2" id="KW-0378">Hydrolase</keyword>
<evidence type="ECO:0000256" key="3">
    <source>
        <dbReference type="SAM" id="SignalP"/>
    </source>
</evidence>
<dbReference type="InterPro" id="IPR036514">
    <property type="entry name" value="SGNH_hydro_sf"/>
</dbReference>
<dbReference type="SUPFAM" id="SSF52266">
    <property type="entry name" value="SGNH hydrolase"/>
    <property type="match status" value="1"/>
</dbReference>
<dbReference type="PANTHER" id="PTHR46708:SF2">
    <property type="entry name" value="FIBRONECTIN TYPE-III DOMAIN-CONTAINING PROTEIN"/>
    <property type="match status" value="1"/>
</dbReference>
<feature type="domain" description="Fibronectin type-III" evidence="4">
    <location>
        <begin position="494"/>
        <end position="573"/>
    </location>
</feature>
<dbReference type="SUPFAM" id="SSF49265">
    <property type="entry name" value="Fibronectin type III"/>
    <property type="match status" value="3"/>
</dbReference>
<feature type="domain" description="Fibronectin type-III" evidence="4">
    <location>
        <begin position="768"/>
        <end position="844"/>
    </location>
</feature>
<dbReference type="SMART" id="SM00060">
    <property type="entry name" value="FN3"/>
    <property type="match status" value="3"/>
</dbReference>
<evidence type="ECO:0000313" key="6">
    <source>
        <dbReference type="Proteomes" id="UP001236507"/>
    </source>
</evidence>
<organism evidence="5 6">
    <name type="scientific">Flectobacillus roseus</name>
    <dbReference type="NCBI Taxonomy" id="502259"/>
    <lineage>
        <taxon>Bacteria</taxon>
        <taxon>Pseudomonadati</taxon>
        <taxon>Bacteroidota</taxon>
        <taxon>Cytophagia</taxon>
        <taxon>Cytophagales</taxon>
        <taxon>Flectobacillaceae</taxon>
        <taxon>Flectobacillus</taxon>
    </lineage>
</organism>
<dbReference type="Proteomes" id="UP001236507">
    <property type="component" value="Unassembled WGS sequence"/>
</dbReference>
<accession>A0ABT6Y875</accession>
<dbReference type="NCBIfam" id="TIGR04183">
    <property type="entry name" value="Por_Secre_tail"/>
    <property type="match status" value="1"/>
</dbReference>
<sequence length="941" mass="104350">MTNFYSFPKLLGLVCSILLLSNSTFSQKIDNIIFRDLPQESQLFPRDANNLANIPIAGTIVQNGYSYVSVSFSREGKPFTYAKGVISYPTNSSTGSFTIPNIYIKAEPAEYECNIYLVKGSDSTLLVTRKHLVAGDFYVVNGQSNAYAFNIGNEPYYESNPYIRTFGINMGKDSDTLWTSPSPQVGAWALALQKYIIQNTGIPTCVINGAVPGTSIALHFRDNQNPTNLGTIYGSLLYRIQKAKATNYIRAFIWAQGENDTFEHSTTYPDDFRKLYQSWQIDFPKVEQYIVFQNNVLPLPTLTGASIRNFQRMTPSLFSKTEVFSQIGIETIDGIHHSNQGYFRIASELYKILAPKFYGSQDDPNNHSPNVKRAYFTNSQHTAIALEFPVGTTMIAVPDTIIKSPATGNTVTLGIKDYIYFDNDETKVSTISDISYQGNKVILTFTKPISYTKIDYLPARYYTNDFQKFMGPCLRSKNYVNACSFYDLAIDHENTAPITNPTLGAQVLYYNQGKLYWNQVDRAISTVLEVEQADGYHVITTLDASVTVWNLSNLLPNTVYKYRIKAISATATSDYVYVTLTTPAMLVTPKLEGSQVAINQNRVTWNDILGTSKYVLERATGLGVFEKVGEFASNVTSYVDGGIKLGNSYTYRLKAYGVLTESEAAIVAIIVKNELSVPTISLTSVYSSANGVSVVSLSWKSITGATNYSLERKQSDKASQIITNLDNSQTSYKEQNLLPATTYVYRIKAVGVLTESKYDSIIVLTPNVLATPNLTVDENLGNKTLSIRWNAIAGATSYQLTRTIAGSTESLKANVSATSMIDSAFVQKANYTYTVQAFGINTESAIATKTFVTSLILANEPLAVESLVYPNPCSEFMSIRLPYVTSGKVEIIDIQGSILKTLDFKNQELLELSVQNLPAGMYITRVQTTKANWVTKMKVVH</sequence>
<dbReference type="CDD" id="cd00063">
    <property type="entry name" value="FN3"/>
    <property type="match status" value="1"/>
</dbReference>
<dbReference type="InterPro" id="IPR005181">
    <property type="entry name" value="SASA"/>
</dbReference>
<dbReference type="Gene3D" id="2.60.40.10">
    <property type="entry name" value="Immunoglobulins"/>
    <property type="match status" value="4"/>
</dbReference>
<dbReference type="Pfam" id="PF18962">
    <property type="entry name" value="Por_Secre_tail"/>
    <property type="match status" value="1"/>
</dbReference>
<dbReference type="Gene3D" id="3.40.50.1110">
    <property type="entry name" value="SGNH hydrolase"/>
    <property type="match status" value="1"/>
</dbReference>
<feature type="domain" description="Fibronectin type-III" evidence="4">
    <location>
        <begin position="675"/>
        <end position="756"/>
    </location>
</feature>
<proteinExistence type="predicted"/>
<evidence type="ECO:0000256" key="2">
    <source>
        <dbReference type="ARBA" id="ARBA00022801"/>
    </source>
</evidence>
<name>A0ABT6Y875_9BACT</name>
<dbReference type="RefSeq" id="WP_283344643.1">
    <property type="nucleotide sequence ID" value="NZ_JASHIF010000009.1"/>
</dbReference>
<dbReference type="Pfam" id="PF03629">
    <property type="entry name" value="SASA"/>
    <property type="match status" value="1"/>
</dbReference>
<evidence type="ECO:0000313" key="5">
    <source>
        <dbReference type="EMBL" id="MDI9859763.1"/>
    </source>
</evidence>
<dbReference type="InterPro" id="IPR026444">
    <property type="entry name" value="Secre_tail"/>
</dbReference>
<dbReference type="InterPro" id="IPR003961">
    <property type="entry name" value="FN3_dom"/>
</dbReference>
<keyword evidence="1" id="KW-0677">Repeat</keyword>